<dbReference type="RefSeq" id="WP_215623627.1">
    <property type="nucleotide sequence ID" value="NZ_CP076134.1"/>
</dbReference>
<dbReference type="Proteomes" id="UP000680839">
    <property type="component" value="Chromosome"/>
</dbReference>
<evidence type="ECO:0000313" key="1">
    <source>
        <dbReference type="EMBL" id="QWG15052.1"/>
    </source>
</evidence>
<name>A0A975NHA3_9BRAD</name>
<sequence length="87" mass="9579">MSTSSDRPSDELIFQHLGAAIVLCWAQLPPGARDRILRQADDVIGLAPIPEIRSEIVKLLLRHAKAQWAASFLSVTAPRSNPPFRGH</sequence>
<organism evidence="1 2">
    <name type="scientific">Bradyrhizobium sediminis</name>
    <dbReference type="NCBI Taxonomy" id="2840469"/>
    <lineage>
        <taxon>Bacteria</taxon>
        <taxon>Pseudomonadati</taxon>
        <taxon>Pseudomonadota</taxon>
        <taxon>Alphaproteobacteria</taxon>
        <taxon>Hyphomicrobiales</taxon>
        <taxon>Nitrobacteraceae</taxon>
        <taxon>Bradyrhizobium</taxon>
    </lineage>
</organism>
<reference evidence="1" key="1">
    <citation type="submission" date="2021-06" db="EMBL/GenBank/DDBJ databases">
        <title>Bradyrhizobium sp. S2-20-1 Genome sequencing.</title>
        <authorList>
            <person name="Jin L."/>
        </authorList>
    </citation>
    <scope>NUCLEOTIDE SEQUENCE</scope>
    <source>
        <strain evidence="1">S2-20-1</strain>
    </source>
</reference>
<protein>
    <submittedName>
        <fullName evidence="1">Uncharacterized protein</fullName>
    </submittedName>
</protein>
<dbReference type="EMBL" id="CP076134">
    <property type="protein sequence ID" value="QWG15052.1"/>
    <property type="molecule type" value="Genomic_DNA"/>
</dbReference>
<gene>
    <name evidence="1" type="ORF">KMZ29_10525</name>
</gene>
<evidence type="ECO:0000313" key="2">
    <source>
        <dbReference type="Proteomes" id="UP000680839"/>
    </source>
</evidence>
<dbReference type="AlphaFoldDB" id="A0A975NHA3"/>
<accession>A0A975NHA3</accession>
<proteinExistence type="predicted"/>